<dbReference type="Pfam" id="PF13041">
    <property type="entry name" value="PPR_2"/>
    <property type="match status" value="1"/>
</dbReference>
<dbReference type="PANTHER" id="PTHR47942:SF63">
    <property type="entry name" value="PENTATRICOPEPTIDE REPEAT-CONTAINING PROTEIN"/>
    <property type="match status" value="1"/>
</dbReference>
<dbReference type="EMBL" id="BLLK01000047">
    <property type="protein sequence ID" value="GFH53443.1"/>
    <property type="molecule type" value="Genomic_DNA"/>
</dbReference>
<evidence type="ECO:0000256" key="2">
    <source>
        <dbReference type="PROSITE-ProRule" id="PRU00708"/>
    </source>
</evidence>
<dbReference type="Pfam" id="PF13812">
    <property type="entry name" value="PPR_3"/>
    <property type="match status" value="1"/>
</dbReference>
<dbReference type="PROSITE" id="PS51375">
    <property type="entry name" value="PPR"/>
    <property type="match status" value="2"/>
</dbReference>
<dbReference type="Proteomes" id="UP001054902">
    <property type="component" value="Unassembled WGS sequence"/>
</dbReference>
<keyword evidence="3" id="KW-0732">Signal</keyword>
<dbReference type="AlphaFoldDB" id="A0AAD3CWS7"/>
<evidence type="ECO:0008006" key="6">
    <source>
        <dbReference type="Google" id="ProtNLM"/>
    </source>
</evidence>
<feature type="repeat" description="PPR" evidence="2">
    <location>
        <begin position="415"/>
        <end position="452"/>
    </location>
</feature>
<dbReference type="InterPro" id="IPR011990">
    <property type="entry name" value="TPR-like_helical_dom_sf"/>
</dbReference>
<keyword evidence="5" id="KW-1185">Reference proteome</keyword>
<sequence length="807" mass="89812">MKNTLVACLLLSRLRSGEAFLSGKSSSSPSSFLIEKDVSIREGSTLRYMSTIEVSKPAKKRFGTNLSLVAESNPSKNYATILNHLSHQRTRESAQEAEELLLSLEALDEVESGVVNTVFYATVINAWANVGDADRAHRILQRMINQAERTQIWPNSHCFSGVMKAYINAKGQNNDSSLSVPKKCEDLLDEMIEISKRNENCEQPNTVCYNTLINSYSEEITALFLKRKMTTVGNFNPLSMQRNDDGNKEKDILITKALKILDQMENSKSDLPSPDVYTYCTIISLLGKCEDADAAEMAESLLPKVSKKFDTPTYNAIIAAWASSGTRKGAERATALLNELEEAIDSFENPEEIPNDYGPNSVSYFATISAWIKSAEAGNGAYAAEKAEEILNHMNGRLHSSLLPIEVKEKRFQPNVIAYSSIIDCWSKSGSPSAAMRAKSLLKNMIEANVQPNVYTYTSALTCYARCNTLDGAVEATKLLEHMKSESKRTGDVSMRPTIVSYFAVIDAWARSDSEEAGDKAEALLNELEEIYKAGDVTMKPDVRVYARVLAAYAKSSDVSNYKKAALLLRKMEKYALTGNEKHALTKPNTVCYNTLISSCARRNDAIEAFNVLNKMDQYNTNVKEDKDKAIPDHHTLNSVIYSVSKSNIKNKAQKAMKILERLERSDGDWMSQPSTKSYNLVIAACSHSFKTSEKEKSQALKIALNVYARIKSSALVEPDRFTYISLLKTIGKLLPPKSKKRKTLVETIFAHSCQEGLVDDSILSNFIAAAPRELSEKLLGKEIVQAPCKEKLPIEWCQRSQDCRKL</sequence>
<evidence type="ECO:0000256" key="1">
    <source>
        <dbReference type="ARBA" id="ARBA00022737"/>
    </source>
</evidence>
<proteinExistence type="predicted"/>
<keyword evidence="1" id="KW-0677">Repeat</keyword>
<dbReference type="Pfam" id="PF12854">
    <property type="entry name" value="PPR_1"/>
    <property type="match status" value="1"/>
</dbReference>
<accession>A0AAD3CWS7</accession>
<feature type="signal peptide" evidence="3">
    <location>
        <begin position="1"/>
        <end position="19"/>
    </location>
</feature>
<comment type="caution">
    <text evidence="4">The sequence shown here is derived from an EMBL/GenBank/DDBJ whole genome shotgun (WGS) entry which is preliminary data.</text>
</comment>
<dbReference type="Gene3D" id="1.25.40.10">
    <property type="entry name" value="Tetratricopeptide repeat domain"/>
    <property type="match status" value="5"/>
</dbReference>
<dbReference type="InterPro" id="IPR051222">
    <property type="entry name" value="PPR/CCM1_RNA-binding"/>
</dbReference>
<feature type="chain" id="PRO_5042096768" description="Pentacotripeptide-repeat region of PRORP domain-containing protein" evidence="3">
    <location>
        <begin position="20"/>
        <end position="807"/>
    </location>
</feature>
<evidence type="ECO:0000313" key="5">
    <source>
        <dbReference type="Proteomes" id="UP001054902"/>
    </source>
</evidence>
<organism evidence="4 5">
    <name type="scientific">Chaetoceros tenuissimus</name>
    <dbReference type="NCBI Taxonomy" id="426638"/>
    <lineage>
        <taxon>Eukaryota</taxon>
        <taxon>Sar</taxon>
        <taxon>Stramenopiles</taxon>
        <taxon>Ochrophyta</taxon>
        <taxon>Bacillariophyta</taxon>
        <taxon>Coscinodiscophyceae</taxon>
        <taxon>Chaetocerotophycidae</taxon>
        <taxon>Chaetocerotales</taxon>
        <taxon>Chaetocerotaceae</taxon>
        <taxon>Chaetoceros</taxon>
    </lineage>
</organism>
<evidence type="ECO:0000256" key="3">
    <source>
        <dbReference type="SAM" id="SignalP"/>
    </source>
</evidence>
<dbReference type="InterPro" id="IPR002885">
    <property type="entry name" value="PPR_rpt"/>
</dbReference>
<name>A0AAD3CWS7_9STRA</name>
<dbReference type="PANTHER" id="PTHR47942">
    <property type="entry name" value="TETRATRICOPEPTIDE REPEAT (TPR)-LIKE SUPERFAMILY PROTEIN-RELATED"/>
    <property type="match status" value="1"/>
</dbReference>
<gene>
    <name evidence="4" type="ORF">CTEN210_09919</name>
</gene>
<feature type="repeat" description="PPR" evidence="2">
    <location>
        <begin position="589"/>
        <end position="623"/>
    </location>
</feature>
<evidence type="ECO:0000313" key="4">
    <source>
        <dbReference type="EMBL" id="GFH53443.1"/>
    </source>
</evidence>
<reference evidence="4 5" key="1">
    <citation type="journal article" date="2021" name="Sci. Rep.">
        <title>The genome of the diatom Chaetoceros tenuissimus carries an ancient integrated fragment of an extant virus.</title>
        <authorList>
            <person name="Hongo Y."/>
            <person name="Kimura K."/>
            <person name="Takaki Y."/>
            <person name="Yoshida Y."/>
            <person name="Baba S."/>
            <person name="Kobayashi G."/>
            <person name="Nagasaki K."/>
            <person name="Hano T."/>
            <person name="Tomaru Y."/>
        </authorList>
    </citation>
    <scope>NUCLEOTIDE SEQUENCE [LARGE SCALE GENOMIC DNA]</scope>
    <source>
        <strain evidence="4 5">NIES-3715</strain>
    </source>
</reference>
<dbReference type="NCBIfam" id="TIGR00756">
    <property type="entry name" value="PPR"/>
    <property type="match status" value="1"/>
</dbReference>
<protein>
    <recommendedName>
        <fullName evidence="6">Pentacotripeptide-repeat region of PRORP domain-containing protein</fullName>
    </recommendedName>
</protein>